<dbReference type="SUPFAM" id="SSF63829">
    <property type="entry name" value="Calcium-dependent phosphotriesterase"/>
    <property type="match status" value="1"/>
</dbReference>
<dbReference type="Gene3D" id="2.120.10.30">
    <property type="entry name" value="TolB, C-terminal domain"/>
    <property type="match status" value="2"/>
</dbReference>
<name>B7P437_IXOSC</name>
<dbReference type="GO" id="GO:0019853">
    <property type="term" value="P:L-ascorbic acid biosynthetic process"/>
    <property type="evidence" value="ECO:0000318"/>
    <property type="project" value="GO_Central"/>
</dbReference>
<sequence length="161" mass="17636">MTVDAYNKIWMVCFGAGSVIQVDPETGTMPKVVNFKKPPQGEHNLYSFSSGSLGLRAPQVSFSNGMAWTSDNRTMFHNQSIPGTTYAYDFDQNTGDLTKILTRVQLPTKYPQSCCFGGKNFDVLYVTSVSHFAKTPVPADGLLYQLTELGAKGKAPFEFAG</sequence>
<protein>
    <submittedName>
        <fullName evidence="3 4">Senescence marker protein-30, putative</fullName>
    </submittedName>
</protein>
<dbReference type="PaxDb" id="6945-B7P437"/>
<dbReference type="InParanoid" id="B7P437"/>
<organism>
    <name type="scientific">Ixodes scapularis</name>
    <name type="common">Black-legged tick</name>
    <name type="synonym">Deer tick</name>
    <dbReference type="NCBI Taxonomy" id="6945"/>
    <lineage>
        <taxon>Eukaryota</taxon>
        <taxon>Metazoa</taxon>
        <taxon>Ecdysozoa</taxon>
        <taxon>Arthropoda</taxon>
        <taxon>Chelicerata</taxon>
        <taxon>Arachnida</taxon>
        <taxon>Acari</taxon>
        <taxon>Parasitiformes</taxon>
        <taxon>Ixodida</taxon>
        <taxon>Ixodoidea</taxon>
        <taxon>Ixodidae</taxon>
        <taxon>Ixodinae</taxon>
        <taxon>Ixodes</taxon>
    </lineage>
</organism>
<dbReference type="STRING" id="6945.B7P437"/>
<dbReference type="EMBL" id="DS633234">
    <property type="protein sequence ID" value="EEC01359.1"/>
    <property type="molecule type" value="Genomic_DNA"/>
</dbReference>
<evidence type="ECO:0000313" key="4">
    <source>
        <dbReference type="EnsemblMetazoa" id="ISCW015724-PA"/>
    </source>
</evidence>
<dbReference type="PANTHER" id="PTHR10907">
    <property type="entry name" value="REGUCALCIN"/>
    <property type="match status" value="1"/>
</dbReference>
<dbReference type="InterPro" id="IPR011042">
    <property type="entry name" value="6-blade_b-propeller_TolB-like"/>
</dbReference>
<dbReference type="EMBL" id="ABJB010829442">
    <property type="status" value="NOT_ANNOTATED_CDS"/>
    <property type="molecule type" value="Genomic_DNA"/>
</dbReference>
<evidence type="ECO:0000256" key="1">
    <source>
        <dbReference type="ARBA" id="ARBA00008853"/>
    </source>
</evidence>
<reference evidence="3 5" key="1">
    <citation type="submission" date="2008-03" db="EMBL/GenBank/DDBJ databases">
        <title>Annotation of Ixodes scapularis.</title>
        <authorList>
            <consortium name="Ixodes scapularis Genome Project Consortium"/>
            <person name="Caler E."/>
            <person name="Hannick L.I."/>
            <person name="Bidwell S."/>
            <person name="Joardar V."/>
            <person name="Thiagarajan M."/>
            <person name="Amedeo P."/>
            <person name="Galinsky K.J."/>
            <person name="Schobel S."/>
            <person name="Inman J."/>
            <person name="Hostetler J."/>
            <person name="Miller J."/>
            <person name="Hammond M."/>
            <person name="Megy K."/>
            <person name="Lawson D."/>
            <person name="Kodira C."/>
            <person name="Sutton G."/>
            <person name="Meyer J."/>
            <person name="Hill C.A."/>
            <person name="Birren B."/>
            <person name="Nene V."/>
            <person name="Collins F."/>
            <person name="Alarcon-Chaidez F."/>
            <person name="Wikel S."/>
            <person name="Strausberg R."/>
        </authorList>
    </citation>
    <scope>NUCLEOTIDE SEQUENCE [LARGE SCALE GENOMIC DNA]</scope>
    <source>
        <strain evidence="5">Wikel</strain>
        <strain evidence="3">Wikel colony</strain>
    </source>
</reference>
<keyword evidence="5" id="KW-1185">Reference proteome</keyword>
<dbReference type="HOGENOM" id="CLU_1645583_0_0_1"/>
<evidence type="ECO:0000259" key="2">
    <source>
        <dbReference type="Pfam" id="PF08450"/>
    </source>
</evidence>
<comment type="similarity">
    <text evidence="1">Belongs to the SMP-30/CGR1 family.</text>
</comment>
<dbReference type="EMBL" id="ABJB010862037">
    <property type="status" value="NOT_ANNOTATED_CDS"/>
    <property type="molecule type" value="Genomic_DNA"/>
</dbReference>
<dbReference type="GO" id="GO:0005509">
    <property type="term" value="F:calcium ion binding"/>
    <property type="evidence" value="ECO:0000318"/>
    <property type="project" value="GO_Central"/>
</dbReference>
<dbReference type="EnsemblMetazoa" id="ISCW015724-RA">
    <property type="protein sequence ID" value="ISCW015724-PA"/>
    <property type="gene ID" value="ISCW015724"/>
</dbReference>
<dbReference type="VEuPathDB" id="VectorBase:ISCI015724"/>
<reference evidence="4" key="2">
    <citation type="submission" date="2020-05" db="UniProtKB">
        <authorList>
            <consortium name="EnsemblMetazoa"/>
        </authorList>
    </citation>
    <scope>IDENTIFICATION</scope>
    <source>
        <strain evidence="4">wikel</strain>
    </source>
</reference>
<evidence type="ECO:0000313" key="3">
    <source>
        <dbReference type="EMBL" id="EEC01359.1"/>
    </source>
</evidence>
<dbReference type="Pfam" id="PF08450">
    <property type="entry name" value="SGL"/>
    <property type="match status" value="1"/>
</dbReference>
<gene>
    <name evidence="3" type="ORF">IscW_ISCW015724</name>
</gene>
<dbReference type="PANTHER" id="PTHR10907:SF47">
    <property type="entry name" value="REGUCALCIN"/>
    <property type="match status" value="1"/>
</dbReference>
<evidence type="ECO:0000313" key="5">
    <source>
        <dbReference type="Proteomes" id="UP000001555"/>
    </source>
</evidence>
<dbReference type="GO" id="GO:0004341">
    <property type="term" value="F:gluconolactonase activity"/>
    <property type="evidence" value="ECO:0000318"/>
    <property type="project" value="GO_Central"/>
</dbReference>
<feature type="domain" description="SMP-30/Gluconolactonase/LRE-like region" evidence="2">
    <location>
        <begin position="38"/>
        <end position="98"/>
    </location>
</feature>
<proteinExistence type="inferred from homology"/>
<dbReference type="Proteomes" id="UP000001555">
    <property type="component" value="Unassembled WGS sequence"/>
</dbReference>
<dbReference type="AlphaFoldDB" id="B7P437"/>
<dbReference type="EMBL" id="ABJB010542177">
    <property type="status" value="NOT_ANNOTATED_CDS"/>
    <property type="molecule type" value="Genomic_DNA"/>
</dbReference>
<accession>B7P437</accession>
<dbReference type="VEuPathDB" id="VectorBase:ISCW015724"/>
<dbReference type="InterPro" id="IPR013658">
    <property type="entry name" value="SGL"/>
</dbReference>